<dbReference type="SMART" id="SM00185">
    <property type="entry name" value="ARM"/>
    <property type="match status" value="4"/>
</dbReference>
<dbReference type="GO" id="GO:0007018">
    <property type="term" value="P:microtubule-based movement"/>
    <property type="evidence" value="ECO:0007669"/>
    <property type="project" value="TreeGrafter"/>
</dbReference>
<dbReference type="PANTHER" id="PTHR15605">
    <property type="entry name" value="KINESIN-ASSOCIATED PROTEINS"/>
    <property type="match status" value="1"/>
</dbReference>
<feature type="repeat" description="HEAT" evidence="1">
    <location>
        <begin position="646"/>
        <end position="682"/>
    </location>
</feature>
<dbReference type="InterPro" id="IPR008658">
    <property type="entry name" value="KAP3"/>
</dbReference>
<evidence type="ECO:0000313" key="4">
    <source>
        <dbReference type="Proteomes" id="UP001472866"/>
    </source>
</evidence>
<dbReference type="SMART" id="SM01297">
    <property type="entry name" value="KAP"/>
    <property type="match status" value="1"/>
</dbReference>
<dbReference type="InterPro" id="IPR016024">
    <property type="entry name" value="ARM-type_fold"/>
</dbReference>
<gene>
    <name evidence="3" type="ORF">HKI87_02g18130</name>
</gene>
<reference evidence="3 4" key="1">
    <citation type="submission" date="2024-03" db="EMBL/GenBank/DDBJ databases">
        <title>Complete genome sequence of the green alga Chloropicon roscoffensis RCC1871.</title>
        <authorList>
            <person name="Lemieux C."/>
            <person name="Pombert J.-F."/>
            <person name="Otis C."/>
            <person name="Turmel M."/>
        </authorList>
    </citation>
    <scope>NUCLEOTIDE SEQUENCE [LARGE SCALE GENOMIC DNA]</scope>
    <source>
        <strain evidence="3 4">RCC1871</strain>
    </source>
</reference>
<dbReference type="PROSITE" id="PS50077">
    <property type="entry name" value="HEAT_REPEAT"/>
    <property type="match status" value="1"/>
</dbReference>
<dbReference type="Pfam" id="PF05804">
    <property type="entry name" value="KAP"/>
    <property type="match status" value="1"/>
</dbReference>
<dbReference type="InterPro" id="IPR021133">
    <property type="entry name" value="HEAT_type_2"/>
</dbReference>
<proteinExistence type="predicted"/>
<dbReference type="GO" id="GO:0016939">
    <property type="term" value="C:kinesin II complex"/>
    <property type="evidence" value="ECO:0007669"/>
    <property type="project" value="TreeGrafter"/>
</dbReference>
<dbReference type="GO" id="GO:0035869">
    <property type="term" value="C:ciliary transition zone"/>
    <property type="evidence" value="ECO:0007669"/>
    <property type="project" value="TreeGrafter"/>
</dbReference>
<sequence>MASTELKKRIRPTAIVLDDSECAIVVRYQVDYVKHHGTEAERVVERKEGTKRINVKALNEYSNIPLLAKDVVKKCKLIKESKVPLVEQLLYKLRDRSHGGGAGLASAAAGTDFDDDRNLLKAQLDLKAAGGPTAPSGTGASVDDLDSYLECMYDSVLEKVDATGKIAELAGRTQDLEALLMHEPLIGALSRVLREDGKKSIELSTNILTVFFAISNFSQFHQVILKNQIGDMTMKLVDLEIQRAEYLEKQEGGSIALLTSKAWQKKEQGMKLTEKQERVLGVIYKQDRFFYITFYLLLNISEDVSIERKMRKRSIVTYLSSMLTRNNVDLLILCVTFLKKLSIYKENKEEMVRAGIVQKLSKFVNAKNGALVTQTLRLLHNLSFDERLREEMARNSLIPQLVGHMRNPNLETQVLGLLYHISIEDKTKSMFSYTDALDIIYDRLMGVGDSRTTPELIALAVNLSQNHRNAEVLAQCGRLEALVNHALETEDELLMKIVRNISQQEDQDIKALFRPFLAKFAATVQEPQLTADFALELLGTLGNIALPEFEYEEILGERGLIEFLSEHLVPVETEDDMLLEAVIFIGTVCTEKTAQEILRSGIASRLLNLLEEKKDDEEIVLQTAFALHKLLLCEAAREELLTKTQVLPYLVDLLNNKNAEVKLTADKALDYVMDVSEQHAPKIRQLKFETFNQEWIQVVAGNAAAAGAWQAPQAHDDLAGAYEYDDEGGDVDYNMGDSGTLEEEAYDHGDYVRNAPDAYTFRRGSVFNAQMQMDLSAYSWQ</sequence>
<dbReference type="EMBL" id="CP151502">
    <property type="protein sequence ID" value="WZN60284.1"/>
    <property type="molecule type" value="Genomic_DNA"/>
</dbReference>
<dbReference type="InterPro" id="IPR000225">
    <property type="entry name" value="Armadillo"/>
</dbReference>
<name>A0AAX4P255_9CHLO</name>
<organism evidence="3 4">
    <name type="scientific">Chloropicon roscoffensis</name>
    <dbReference type="NCBI Taxonomy" id="1461544"/>
    <lineage>
        <taxon>Eukaryota</taxon>
        <taxon>Viridiplantae</taxon>
        <taxon>Chlorophyta</taxon>
        <taxon>Chloropicophyceae</taxon>
        <taxon>Chloropicales</taxon>
        <taxon>Chloropicaceae</taxon>
        <taxon>Chloropicon</taxon>
    </lineage>
</organism>
<dbReference type="GO" id="GO:0005930">
    <property type="term" value="C:axoneme"/>
    <property type="evidence" value="ECO:0007669"/>
    <property type="project" value="TreeGrafter"/>
</dbReference>
<feature type="repeat" description="ARM" evidence="2">
    <location>
        <begin position="601"/>
        <end position="641"/>
    </location>
</feature>
<evidence type="ECO:0000313" key="3">
    <source>
        <dbReference type="EMBL" id="WZN60284.1"/>
    </source>
</evidence>
<dbReference type="SUPFAM" id="SSF48371">
    <property type="entry name" value="ARM repeat"/>
    <property type="match status" value="1"/>
</dbReference>
<accession>A0AAX4P255</accession>
<dbReference type="PROSITE" id="PS50176">
    <property type="entry name" value="ARM_REPEAT"/>
    <property type="match status" value="1"/>
</dbReference>
<dbReference type="PANTHER" id="PTHR15605:SF2">
    <property type="entry name" value="KINESIN-ASSOCIATED PROTEIN 3"/>
    <property type="match status" value="1"/>
</dbReference>
<dbReference type="GO" id="GO:0044782">
    <property type="term" value="P:cilium organization"/>
    <property type="evidence" value="ECO:0007669"/>
    <property type="project" value="TreeGrafter"/>
</dbReference>
<dbReference type="InterPro" id="IPR011989">
    <property type="entry name" value="ARM-like"/>
</dbReference>
<dbReference type="Proteomes" id="UP001472866">
    <property type="component" value="Chromosome 02"/>
</dbReference>
<dbReference type="AlphaFoldDB" id="A0AAX4P255"/>
<evidence type="ECO:0000256" key="2">
    <source>
        <dbReference type="PROSITE-ProRule" id="PRU00259"/>
    </source>
</evidence>
<keyword evidence="4" id="KW-1185">Reference proteome</keyword>
<dbReference type="Gene3D" id="1.25.10.10">
    <property type="entry name" value="Leucine-rich Repeat Variant"/>
    <property type="match status" value="1"/>
</dbReference>
<dbReference type="GO" id="GO:0019894">
    <property type="term" value="F:kinesin binding"/>
    <property type="evidence" value="ECO:0007669"/>
    <property type="project" value="InterPro"/>
</dbReference>
<evidence type="ECO:0000256" key="1">
    <source>
        <dbReference type="PROSITE-ProRule" id="PRU00103"/>
    </source>
</evidence>
<protein>
    <submittedName>
        <fullName evidence="3">Kinesin-associated protein</fullName>
    </submittedName>
</protein>